<dbReference type="InterPro" id="IPR024088">
    <property type="entry name" value="Tyr-tRNA-ligase_bac-type"/>
</dbReference>
<dbReference type="OrthoDB" id="337870at2759"/>
<evidence type="ECO:0000256" key="5">
    <source>
        <dbReference type="ARBA" id="ARBA00022917"/>
    </source>
</evidence>
<name>A0A1Y2B679_9TREE</name>
<comment type="caution">
    <text evidence="10">The sequence shown here is derived from an EMBL/GenBank/DDBJ whole genome shotgun (WGS) entry which is preliminary data.</text>
</comment>
<comment type="similarity">
    <text evidence="9">Belongs to the class-I aminoacyl-tRNA synthetase family.</text>
</comment>
<evidence type="ECO:0000313" key="10">
    <source>
        <dbReference type="EMBL" id="ORY30234.1"/>
    </source>
</evidence>
<proteinExistence type="inferred from homology"/>
<keyword evidence="4 9" id="KW-0067">ATP-binding</keyword>
<dbReference type="Pfam" id="PF00579">
    <property type="entry name" value="tRNA-synt_1b"/>
    <property type="match status" value="1"/>
</dbReference>
<evidence type="ECO:0000256" key="1">
    <source>
        <dbReference type="ARBA" id="ARBA00013160"/>
    </source>
</evidence>
<evidence type="ECO:0000256" key="3">
    <source>
        <dbReference type="ARBA" id="ARBA00022741"/>
    </source>
</evidence>
<gene>
    <name evidence="10" type="ORF">BCR39DRAFT_530117</name>
</gene>
<evidence type="ECO:0000256" key="7">
    <source>
        <dbReference type="ARBA" id="ARBA00033323"/>
    </source>
</evidence>
<evidence type="ECO:0000256" key="4">
    <source>
        <dbReference type="ARBA" id="ARBA00022840"/>
    </source>
</evidence>
<dbReference type="AlphaFoldDB" id="A0A1Y2B679"/>
<dbReference type="EC" id="6.1.1.1" evidence="1 9"/>
<dbReference type="NCBIfam" id="TIGR00234">
    <property type="entry name" value="tyrS"/>
    <property type="match status" value="1"/>
</dbReference>
<dbReference type="InterPro" id="IPR014729">
    <property type="entry name" value="Rossmann-like_a/b/a_fold"/>
</dbReference>
<dbReference type="STRING" id="71784.A0A1Y2B679"/>
<dbReference type="GO" id="GO:0005739">
    <property type="term" value="C:mitochondrion"/>
    <property type="evidence" value="ECO:0007669"/>
    <property type="project" value="TreeGrafter"/>
</dbReference>
<dbReference type="Gene3D" id="1.10.240.10">
    <property type="entry name" value="Tyrosyl-Transfer RNA Synthetase"/>
    <property type="match status" value="1"/>
</dbReference>
<dbReference type="Gene3D" id="3.10.290.10">
    <property type="entry name" value="RNA-binding S4 domain"/>
    <property type="match status" value="1"/>
</dbReference>
<accession>A0A1Y2B679</accession>
<dbReference type="EMBL" id="MCFC01000021">
    <property type="protein sequence ID" value="ORY30234.1"/>
    <property type="molecule type" value="Genomic_DNA"/>
</dbReference>
<evidence type="ECO:0000256" key="9">
    <source>
        <dbReference type="RuleBase" id="RU361234"/>
    </source>
</evidence>
<dbReference type="GO" id="GO:0005829">
    <property type="term" value="C:cytosol"/>
    <property type="evidence" value="ECO:0007669"/>
    <property type="project" value="TreeGrafter"/>
</dbReference>
<dbReference type="InterPro" id="IPR002307">
    <property type="entry name" value="Tyr-tRNA-ligase"/>
</dbReference>
<evidence type="ECO:0000256" key="2">
    <source>
        <dbReference type="ARBA" id="ARBA00022598"/>
    </source>
</evidence>
<keyword evidence="6 9" id="KW-0030">Aminoacyl-tRNA synthetase</keyword>
<keyword evidence="5 9" id="KW-0648">Protein biosynthesis</keyword>
<dbReference type="Gene3D" id="3.40.50.620">
    <property type="entry name" value="HUPs"/>
    <property type="match status" value="1"/>
</dbReference>
<comment type="catalytic activity">
    <reaction evidence="8 9">
        <text>tRNA(Tyr) + L-tyrosine + ATP = L-tyrosyl-tRNA(Tyr) + AMP + diphosphate + H(+)</text>
        <dbReference type="Rhea" id="RHEA:10220"/>
        <dbReference type="Rhea" id="RHEA-COMP:9706"/>
        <dbReference type="Rhea" id="RHEA-COMP:9707"/>
        <dbReference type="ChEBI" id="CHEBI:15378"/>
        <dbReference type="ChEBI" id="CHEBI:30616"/>
        <dbReference type="ChEBI" id="CHEBI:33019"/>
        <dbReference type="ChEBI" id="CHEBI:58315"/>
        <dbReference type="ChEBI" id="CHEBI:78442"/>
        <dbReference type="ChEBI" id="CHEBI:78536"/>
        <dbReference type="ChEBI" id="CHEBI:456215"/>
        <dbReference type="EC" id="6.1.1.1"/>
    </reaction>
</comment>
<dbReference type="GO" id="GO:0003723">
    <property type="term" value="F:RNA binding"/>
    <property type="evidence" value="ECO:0007669"/>
    <property type="project" value="InterPro"/>
</dbReference>
<dbReference type="FunCoup" id="A0A1Y2B679">
    <property type="interactions" value="409"/>
</dbReference>
<dbReference type="HAMAP" id="MF_02006">
    <property type="entry name" value="Tyr_tRNA_synth_type1"/>
    <property type="match status" value="1"/>
</dbReference>
<dbReference type="Proteomes" id="UP000193986">
    <property type="component" value="Unassembled WGS sequence"/>
</dbReference>
<dbReference type="PRINTS" id="PR01040">
    <property type="entry name" value="TRNASYNTHTYR"/>
</dbReference>
<evidence type="ECO:0000256" key="8">
    <source>
        <dbReference type="ARBA" id="ARBA00048248"/>
    </source>
</evidence>
<dbReference type="PANTHER" id="PTHR11766">
    <property type="entry name" value="TYROSYL-TRNA SYNTHETASE"/>
    <property type="match status" value="1"/>
</dbReference>
<protein>
    <recommendedName>
        <fullName evidence="1 9">Tyrosine--tRNA ligase</fullName>
        <ecNumber evidence="1 9">6.1.1.1</ecNumber>
    </recommendedName>
    <alternativeName>
        <fullName evidence="7 9">Tyrosyl-tRNA synthetase</fullName>
    </alternativeName>
</protein>
<keyword evidence="2 9" id="KW-0436">Ligase</keyword>
<keyword evidence="3 9" id="KW-0547">Nucleotide-binding</keyword>
<dbReference type="PANTHER" id="PTHR11766:SF0">
    <property type="entry name" value="TYROSINE--TRNA LIGASE, MITOCHONDRIAL"/>
    <property type="match status" value="1"/>
</dbReference>
<organism evidence="10 11">
    <name type="scientific">Naematelia encephala</name>
    <dbReference type="NCBI Taxonomy" id="71784"/>
    <lineage>
        <taxon>Eukaryota</taxon>
        <taxon>Fungi</taxon>
        <taxon>Dikarya</taxon>
        <taxon>Basidiomycota</taxon>
        <taxon>Agaricomycotina</taxon>
        <taxon>Tremellomycetes</taxon>
        <taxon>Tremellales</taxon>
        <taxon>Naemateliaceae</taxon>
        <taxon>Naematelia</taxon>
    </lineage>
</organism>
<dbReference type="FunFam" id="1.10.240.10:FF:000001">
    <property type="entry name" value="Tyrosine--tRNA ligase"/>
    <property type="match status" value="1"/>
</dbReference>
<dbReference type="SUPFAM" id="SSF52374">
    <property type="entry name" value="Nucleotidylyl transferase"/>
    <property type="match status" value="1"/>
</dbReference>
<dbReference type="InterPro" id="IPR036986">
    <property type="entry name" value="S4_RNA-bd_sf"/>
</dbReference>
<evidence type="ECO:0000256" key="6">
    <source>
        <dbReference type="ARBA" id="ARBA00023146"/>
    </source>
</evidence>
<dbReference type="GO" id="GO:0004831">
    <property type="term" value="F:tyrosine-tRNA ligase activity"/>
    <property type="evidence" value="ECO:0007669"/>
    <property type="project" value="UniProtKB-EC"/>
</dbReference>
<dbReference type="GO" id="GO:0006437">
    <property type="term" value="P:tyrosyl-tRNA aminoacylation"/>
    <property type="evidence" value="ECO:0007669"/>
    <property type="project" value="InterPro"/>
</dbReference>
<dbReference type="GO" id="GO:0005524">
    <property type="term" value="F:ATP binding"/>
    <property type="evidence" value="ECO:0007669"/>
    <property type="project" value="UniProtKB-KW"/>
</dbReference>
<dbReference type="InParanoid" id="A0A1Y2B679"/>
<reference evidence="10 11" key="1">
    <citation type="submission" date="2016-07" db="EMBL/GenBank/DDBJ databases">
        <title>Pervasive Adenine N6-methylation of Active Genes in Fungi.</title>
        <authorList>
            <consortium name="DOE Joint Genome Institute"/>
            <person name="Mondo S.J."/>
            <person name="Dannebaum R.O."/>
            <person name="Kuo R.C."/>
            <person name="Labutti K."/>
            <person name="Haridas S."/>
            <person name="Kuo A."/>
            <person name="Salamov A."/>
            <person name="Ahrendt S.R."/>
            <person name="Lipzen A."/>
            <person name="Sullivan W."/>
            <person name="Andreopoulos W.B."/>
            <person name="Clum A."/>
            <person name="Lindquist E."/>
            <person name="Daum C."/>
            <person name="Ramamoorthy G.K."/>
            <person name="Gryganskyi A."/>
            <person name="Culley D."/>
            <person name="Magnuson J.K."/>
            <person name="James T.Y."/>
            <person name="O'Malley M.A."/>
            <person name="Stajich J.E."/>
            <person name="Spatafora J.W."/>
            <person name="Visel A."/>
            <person name="Grigoriev I.V."/>
        </authorList>
    </citation>
    <scope>NUCLEOTIDE SEQUENCE [LARGE SCALE GENOMIC DNA]</scope>
    <source>
        <strain evidence="10 11">68-887.2</strain>
    </source>
</reference>
<sequence length="495" mass="55850">MPLRASQLGHRSWRRALRQRAVTRRLNYSRNPFDLGDTRLLDELKDRGLVAAITHPELRIHLKKPSCVYSGVDPSASSLHVGNLLPLITLLHFQSYGHKALALIGGATGSIGDPSGRSTERPPLSPSQLQENVAGISAQVHRFFSRGNEYISERKFGKQRATDPGTLEVLNNYDWFKNMGFLEFLRVVGKTARVSVMLARDSVKSRMSTDQGISFTEFSYQLLQAYDFSILYRDHRCRVQVGGSDQWGNIVAGIEMIKRLQSDSGEGTEAAKGADGAFGLTIPLLTTSTGEKFGKSAGNAVWLDETRTPVSEFYQFFFRTADEDVERYLKLFTFLPFDVIAKHMKKHDSNTKSRWAQYILAQEVTELVHGRVALKRAQGSQDILYRRAPRDIKSTEVLDAFDGDHRLVRVSWKDIKGLPVTKIGTMFGLWKSRGEATKAVSKQRSVMITDRKIDDPRDEMIRGDLVDEHIAIIRWGVKHVLILYVDDAYPEESES</sequence>
<evidence type="ECO:0000313" key="11">
    <source>
        <dbReference type="Proteomes" id="UP000193986"/>
    </source>
</evidence>
<keyword evidence="11" id="KW-1185">Reference proteome</keyword>
<dbReference type="InterPro" id="IPR024107">
    <property type="entry name" value="Tyr-tRNA-ligase_bac_1"/>
</dbReference>
<dbReference type="CDD" id="cd00805">
    <property type="entry name" value="TyrRS_core"/>
    <property type="match status" value="1"/>
</dbReference>
<dbReference type="InterPro" id="IPR002305">
    <property type="entry name" value="aa-tRNA-synth_Ic"/>
</dbReference>